<dbReference type="AlphaFoldDB" id="A0A1H4HHU9"/>
<dbReference type="Proteomes" id="UP000198850">
    <property type="component" value="Unassembled WGS sequence"/>
</dbReference>
<protein>
    <recommendedName>
        <fullName evidence="1">GmrSD restriction endonucleases N-terminal domain-containing protein</fullName>
    </recommendedName>
</protein>
<accession>A0A1H4HHU9</accession>
<evidence type="ECO:0000259" key="1">
    <source>
        <dbReference type="Pfam" id="PF03235"/>
    </source>
</evidence>
<name>A0A1H4HHU9_9SPHI</name>
<dbReference type="EMBL" id="FNRA01000017">
    <property type="protein sequence ID" value="SEB20608.1"/>
    <property type="molecule type" value="Genomic_DNA"/>
</dbReference>
<reference evidence="2 3" key="1">
    <citation type="submission" date="2016-10" db="EMBL/GenBank/DDBJ databases">
        <authorList>
            <person name="de Groot N.N."/>
        </authorList>
    </citation>
    <scope>NUCLEOTIDE SEQUENCE [LARGE SCALE GENOMIC DNA]</scope>
    <source>
        <strain evidence="2 3">DSM 19033</strain>
    </source>
</reference>
<dbReference type="OrthoDB" id="9798761at2"/>
<dbReference type="RefSeq" id="WP_090559947.1">
    <property type="nucleotide sequence ID" value="NZ_FNRA01000017.1"/>
</dbReference>
<keyword evidence="3" id="KW-1185">Reference proteome</keyword>
<evidence type="ECO:0000313" key="3">
    <source>
        <dbReference type="Proteomes" id="UP000198850"/>
    </source>
</evidence>
<dbReference type="Pfam" id="PF03235">
    <property type="entry name" value="GmrSD_N"/>
    <property type="match status" value="1"/>
</dbReference>
<dbReference type="STRING" id="425514.SAMN05443550_11712"/>
<gene>
    <name evidence="2" type="ORF">SAMN05443550_11712</name>
</gene>
<sequence>MATSYTFPKLIRNFRIEIPVIQRDYAQGRTGVKATEIRERFVADLASAITSNTRIHLDFIYGRVRGGEKDESRNKNVRAMKLLLSSVKQYASSLALGLEYDLDELDKNIRADRLILLDGQQRMTTLYLLYRYLAVRGNQSHLIDFSNFTYKTRKSSNLFCTHLDQLNVNDLNPKTQPSVSIINHKEFFDNWLHDPTVSGMLIVLDEIHKHFKDANPQDIKTYFQLANEENGPITFDFFDLDSINAEDELYVKMNARGRQLDKFENFKSWLIDHIKKESIIIAIANWDDHMDISWADIFWQKKLSPESVDAAQWNFFIRLAQYDLLRTLKTETTPVYRERRTLSNVLDIDTRDNIIPFSFFSTHQIFNTESINYVFKALRQLRGKGWEILDALLRINGAHTFIDPNLSFSSVLFSGKKLYSYSDRAFLYGILCFVVKYNKPLNAYEQEDKQAFCSWQRVIQNLIYNSRIDELPEYVSAIVSIDRLSKHYAAILQNLNNGSDVAYFAQGQVAEERLKASLILNYKIDEDVLLRYEQHFYLYGQIGFLLKRATVDRNFEQEYFVQLAERFQSYFTETNMDDPYRRLQRAFICYEDYLISKSSGRFSFCSNKRGNSRERDENWRAVFDKINVMNKFFEDSRKIDDLIKEEKTGLKDWRWYFANHASSISTCRQSLISWQEVSHDSPYIRLLTQSKLNHYHYELFSFTLSLNLTETYGYSCAPVPVKSSGETPYCKIGGFDLEQPTKNVYIRHTEDRFFQYSNNEHEWFDITNGQLQTVYPELFERIQNQIQKWKEFVHKKGSSKLLSLDILDDADSH</sequence>
<evidence type="ECO:0000313" key="2">
    <source>
        <dbReference type="EMBL" id="SEB20608.1"/>
    </source>
</evidence>
<organism evidence="2 3">
    <name type="scientific">Pedobacter hartonius</name>
    <dbReference type="NCBI Taxonomy" id="425514"/>
    <lineage>
        <taxon>Bacteria</taxon>
        <taxon>Pseudomonadati</taxon>
        <taxon>Bacteroidota</taxon>
        <taxon>Sphingobacteriia</taxon>
        <taxon>Sphingobacteriales</taxon>
        <taxon>Sphingobacteriaceae</taxon>
        <taxon>Pedobacter</taxon>
    </lineage>
</organism>
<dbReference type="InterPro" id="IPR004919">
    <property type="entry name" value="GmrSD_N"/>
</dbReference>
<proteinExistence type="predicted"/>
<feature type="domain" description="GmrSD restriction endonucleases N-terminal" evidence="1">
    <location>
        <begin position="11"/>
        <end position="270"/>
    </location>
</feature>